<sequence length="29" mass="3362">MVPLNLMRYDGNVKRLHKKLLAYASGFLL</sequence>
<accession>A0A8S5M1A0</accession>
<proteinExistence type="predicted"/>
<organism evidence="1">
    <name type="scientific">Siphoviridae sp. ctzu221</name>
    <dbReference type="NCBI Taxonomy" id="2826534"/>
    <lineage>
        <taxon>Viruses</taxon>
        <taxon>Duplodnaviria</taxon>
        <taxon>Heunggongvirae</taxon>
        <taxon>Uroviricota</taxon>
        <taxon>Caudoviricetes</taxon>
    </lineage>
</organism>
<dbReference type="EMBL" id="BK014794">
    <property type="protein sequence ID" value="DAD76010.1"/>
    <property type="molecule type" value="Genomic_DNA"/>
</dbReference>
<protein>
    <submittedName>
        <fullName evidence="1">Uncharacterized protein</fullName>
    </submittedName>
</protein>
<reference evidence="1" key="1">
    <citation type="journal article" date="2021" name="Proc. Natl. Acad. Sci. U.S.A.">
        <title>A Catalog of Tens of Thousands of Viruses from Human Metagenomes Reveals Hidden Associations with Chronic Diseases.</title>
        <authorList>
            <person name="Tisza M.J."/>
            <person name="Buck C.B."/>
        </authorList>
    </citation>
    <scope>NUCLEOTIDE SEQUENCE</scope>
    <source>
        <strain evidence="1">Ctzu221</strain>
    </source>
</reference>
<name>A0A8S5M1A0_9CAUD</name>
<evidence type="ECO:0000313" key="1">
    <source>
        <dbReference type="EMBL" id="DAD76010.1"/>
    </source>
</evidence>